<comment type="caution">
    <text evidence="1">The sequence shown here is derived from an EMBL/GenBank/DDBJ whole genome shotgun (WGS) entry which is preliminary data.</text>
</comment>
<protein>
    <submittedName>
        <fullName evidence="1">Uncharacterized protein</fullName>
    </submittedName>
</protein>
<dbReference type="Proteomes" id="UP000265520">
    <property type="component" value="Unassembled WGS sequence"/>
</dbReference>
<proteinExistence type="predicted"/>
<dbReference type="EMBL" id="LXQA010800975">
    <property type="protein sequence ID" value="MCI71657.1"/>
    <property type="molecule type" value="Genomic_DNA"/>
</dbReference>
<organism evidence="1 2">
    <name type="scientific">Trifolium medium</name>
    <dbReference type="NCBI Taxonomy" id="97028"/>
    <lineage>
        <taxon>Eukaryota</taxon>
        <taxon>Viridiplantae</taxon>
        <taxon>Streptophyta</taxon>
        <taxon>Embryophyta</taxon>
        <taxon>Tracheophyta</taxon>
        <taxon>Spermatophyta</taxon>
        <taxon>Magnoliopsida</taxon>
        <taxon>eudicotyledons</taxon>
        <taxon>Gunneridae</taxon>
        <taxon>Pentapetalae</taxon>
        <taxon>rosids</taxon>
        <taxon>fabids</taxon>
        <taxon>Fabales</taxon>
        <taxon>Fabaceae</taxon>
        <taxon>Papilionoideae</taxon>
        <taxon>50 kb inversion clade</taxon>
        <taxon>NPAAA clade</taxon>
        <taxon>Hologalegina</taxon>
        <taxon>IRL clade</taxon>
        <taxon>Trifolieae</taxon>
        <taxon>Trifolium</taxon>
    </lineage>
</organism>
<evidence type="ECO:0000313" key="1">
    <source>
        <dbReference type="EMBL" id="MCI71657.1"/>
    </source>
</evidence>
<feature type="non-terminal residue" evidence="1">
    <location>
        <position position="1"/>
    </location>
</feature>
<dbReference type="AlphaFoldDB" id="A0A392UFR0"/>
<evidence type="ECO:0000313" key="2">
    <source>
        <dbReference type="Proteomes" id="UP000265520"/>
    </source>
</evidence>
<name>A0A392UFR0_9FABA</name>
<reference evidence="1 2" key="1">
    <citation type="journal article" date="2018" name="Front. Plant Sci.">
        <title>Red Clover (Trifolium pratense) and Zigzag Clover (T. medium) - A Picture of Genomic Similarities and Differences.</title>
        <authorList>
            <person name="Dluhosova J."/>
            <person name="Istvanek J."/>
            <person name="Nedelnik J."/>
            <person name="Repkova J."/>
        </authorList>
    </citation>
    <scope>NUCLEOTIDE SEQUENCE [LARGE SCALE GENOMIC DNA]</scope>
    <source>
        <strain evidence="2">cv. 10/8</strain>
        <tissue evidence="1">Leaf</tissue>
    </source>
</reference>
<sequence>NSVDRIAQTNRMGGEEELRLERFMRNNPPIFKGGYDPEVLKIGLRELRGSLMI</sequence>
<keyword evidence="2" id="KW-1185">Reference proteome</keyword>
<accession>A0A392UFR0</accession>